<gene>
    <name evidence="1" type="ORF">VP01_3030g3</name>
</gene>
<evidence type="ECO:0000313" key="1">
    <source>
        <dbReference type="EMBL" id="KNZ54137.1"/>
    </source>
</evidence>
<sequence>MTFALPALWSTKLREQLRHLKMGETETFVAQ</sequence>
<dbReference type="AlphaFoldDB" id="A0A0L6V0U1"/>
<protein>
    <submittedName>
        <fullName evidence="1">Uncharacterized protein</fullName>
    </submittedName>
</protein>
<evidence type="ECO:0000313" key="2">
    <source>
        <dbReference type="Proteomes" id="UP000037035"/>
    </source>
</evidence>
<accession>A0A0L6V0U1</accession>
<dbReference type="VEuPathDB" id="FungiDB:VP01_3030g3"/>
<keyword evidence="2" id="KW-1185">Reference proteome</keyword>
<organism evidence="1 2">
    <name type="scientific">Puccinia sorghi</name>
    <dbReference type="NCBI Taxonomy" id="27349"/>
    <lineage>
        <taxon>Eukaryota</taxon>
        <taxon>Fungi</taxon>
        <taxon>Dikarya</taxon>
        <taxon>Basidiomycota</taxon>
        <taxon>Pucciniomycotina</taxon>
        <taxon>Pucciniomycetes</taxon>
        <taxon>Pucciniales</taxon>
        <taxon>Pucciniaceae</taxon>
        <taxon>Puccinia</taxon>
    </lineage>
</organism>
<name>A0A0L6V0U1_9BASI</name>
<proteinExistence type="predicted"/>
<dbReference type="EMBL" id="LAVV01007981">
    <property type="protein sequence ID" value="KNZ54137.1"/>
    <property type="molecule type" value="Genomic_DNA"/>
</dbReference>
<comment type="caution">
    <text evidence="1">The sequence shown here is derived from an EMBL/GenBank/DDBJ whole genome shotgun (WGS) entry which is preliminary data.</text>
</comment>
<dbReference type="Proteomes" id="UP000037035">
    <property type="component" value="Unassembled WGS sequence"/>
</dbReference>
<reference evidence="1 2" key="1">
    <citation type="submission" date="2015-08" db="EMBL/GenBank/DDBJ databases">
        <title>Next Generation Sequencing and Analysis of the Genome of Puccinia sorghi L Schw, the Causal Agent of Maize Common Rust.</title>
        <authorList>
            <person name="Rochi L."/>
            <person name="Burguener G."/>
            <person name="Darino M."/>
            <person name="Turjanski A."/>
            <person name="Kreff E."/>
            <person name="Dieguez M.J."/>
            <person name="Sacco F."/>
        </authorList>
    </citation>
    <scope>NUCLEOTIDE SEQUENCE [LARGE SCALE GENOMIC DNA]</scope>
    <source>
        <strain evidence="1 2">RO10H11247</strain>
    </source>
</reference>